<dbReference type="Proteomes" id="UP001152759">
    <property type="component" value="Chromosome 3"/>
</dbReference>
<reference evidence="6" key="1">
    <citation type="submission" date="2021-12" db="EMBL/GenBank/DDBJ databases">
        <authorList>
            <person name="King R."/>
        </authorList>
    </citation>
    <scope>NUCLEOTIDE SEQUENCE</scope>
</reference>
<keyword evidence="2" id="KW-0964">Secreted</keyword>
<organism evidence="6 7">
    <name type="scientific">Bemisia tabaci</name>
    <name type="common">Sweetpotato whitefly</name>
    <name type="synonym">Aleurodes tabaci</name>
    <dbReference type="NCBI Taxonomy" id="7038"/>
    <lineage>
        <taxon>Eukaryota</taxon>
        <taxon>Metazoa</taxon>
        <taxon>Ecdysozoa</taxon>
        <taxon>Arthropoda</taxon>
        <taxon>Hexapoda</taxon>
        <taxon>Insecta</taxon>
        <taxon>Pterygota</taxon>
        <taxon>Neoptera</taxon>
        <taxon>Paraneoptera</taxon>
        <taxon>Hemiptera</taxon>
        <taxon>Sternorrhyncha</taxon>
        <taxon>Aleyrodoidea</taxon>
        <taxon>Aleyrodidae</taxon>
        <taxon>Aleyrodinae</taxon>
        <taxon>Bemisia</taxon>
    </lineage>
</organism>
<gene>
    <name evidence="6" type="ORF">BEMITA_LOCUS6332</name>
</gene>
<evidence type="ECO:0000313" key="6">
    <source>
        <dbReference type="EMBL" id="CAH0387298.1"/>
    </source>
</evidence>
<protein>
    <recommendedName>
        <fullName evidence="5">Corticotropin-releasing factor domain-containing protein</fullName>
    </recommendedName>
</protein>
<keyword evidence="7" id="KW-1185">Reference proteome</keyword>
<proteinExistence type="predicted"/>
<dbReference type="InterPro" id="IPR000187">
    <property type="entry name" value="CRF"/>
</dbReference>
<accession>A0A9P0A9X1</accession>
<dbReference type="GO" id="GO:0005179">
    <property type="term" value="F:hormone activity"/>
    <property type="evidence" value="ECO:0007669"/>
    <property type="project" value="UniProtKB-KW"/>
</dbReference>
<evidence type="ECO:0000259" key="5">
    <source>
        <dbReference type="SMART" id="SM00039"/>
    </source>
</evidence>
<evidence type="ECO:0000256" key="4">
    <source>
        <dbReference type="SAM" id="MobiDB-lite"/>
    </source>
</evidence>
<dbReference type="InterPro" id="IPR018446">
    <property type="entry name" value="Corticotropin-releasing_fac_CS"/>
</dbReference>
<name>A0A9P0A9X1_BEMTA</name>
<dbReference type="PROSITE" id="PS00511">
    <property type="entry name" value="CRF"/>
    <property type="match status" value="1"/>
</dbReference>
<dbReference type="AlphaFoldDB" id="A0A9P0A9X1"/>
<feature type="compositionally biased region" description="Basic and acidic residues" evidence="4">
    <location>
        <begin position="87"/>
        <end position="98"/>
    </location>
</feature>
<feature type="domain" description="Corticotropin-releasing factor" evidence="5">
    <location>
        <begin position="109"/>
        <end position="152"/>
    </location>
</feature>
<dbReference type="GO" id="GO:0005576">
    <property type="term" value="C:extracellular region"/>
    <property type="evidence" value="ECO:0007669"/>
    <property type="project" value="UniProtKB-SubCell"/>
</dbReference>
<comment type="subcellular location">
    <subcellularLocation>
        <location evidence="1">Secreted</location>
    </subcellularLocation>
</comment>
<sequence length="199" mass="22722">MLKFQMAELLKVVCIGTVMLMLSGGAAGYYRGLEEEVEQIDAVPPDIESSPYLLPKLSHHFAPFDPQPPNGLWKHVSDPNLYILSERESQDKEGELKSKRNGRNGLTGNGPSLSIVNPLEVLRQRLLLEIARRRMRQSEDQIQANRELLKTIGKRSLAPERRRDPGPAPKEHRANQRPDTENHSAHSDRWNRHTYNYAE</sequence>
<evidence type="ECO:0000256" key="2">
    <source>
        <dbReference type="ARBA" id="ARBA00022525"/>
    </source>
</evidence>
<feature type="compositionally biased region" description="Polar residues" evidence="4">
    <location>
        <begin position="104"/>
        <end position="113"/>
    </location>
</feature>
<evidence type="ECO:0000256" key="1">
    <source>
        <dbReference type="ARBA" id="ARBA00004613"/>
    </source>
</evidence>
<feature type="region of interest" description="Disordered" evidence="4">
    <location>
        <begin position="87"/>
        <end position="113"/>
    </location>
</feature>
<evidence type="ECO:0000313" key="7">
    <source>
        <dbReference type="Proteomes" id="UP001152759"/>
    </source>
</evidence>
<evidence type="ECO:0000256" key="3">
    <source>
        <dbReference type="ARBA" id="ARBA00022702"/>
    </source>
</evidence>
<dbReference type="EMBL" id="OU963864">
    <property type="protein sequence ID" value="CAH0387298.1"/>
    <property type="molecule type" value="Genomic_DNA"/>
</dbReference>
<dbReference type="Pfam" id="PF00473">
    <property type="entry name" value="CRF"/>
    <property type="match status" value="1"/>
</dbReference>
<feature type="region of interest" description="Disordered" evidence="4">
    <location>
        <begin position="150"/>
        <end position="199"/>
    </location>
</feature>
<keyword evidence="3" id="KW-0372">Hormone</keyword>
<feature type="compositionally biased region" description="Basic and acidic residues" evidence="4">
    <location>
        <begin position="157"/>
        <end position="191"/>
    </location>
</feature>
<dbReference type="SMART" id="SM00039">
    <property type="entry name" value="CRF"/>
    <property type="match status" value="1"/>
</dbReference>